<dbReference type="Gene3D" id="1.20.120.1020">
    <property type="entry name" value="Prion-inhibition and propagation, HeLo domain"/>
    <property type="match status" value="1"/>
</dbReference>
<gene>
    <name evidence="3" type="ORF">K504DRAFT_344761</name>
</gene>
<feature type="region of interest" description="Disordered" evidence="1">
    <location>
        <begin position="284"/>
        <end position="427"/>
    </location>
</feature>
<dbReference type="InterPro" id="IPR029498">
    <property type="entry name" value="HeLo_dom"/>
</dbReference>
<reference evidence="3" key="1">
    <citation type="journal article" date="2020" name="Stud. Mycol.">
        <title>101 Dothideomycetes genomes: a test case for predicting lifestyles and emergence of pathogens.</title>
        <authorList>
            <person name="Haridas S."/>
            <person name="Albert R."/>
            <person name="Binder M."/>
            <person name="Bloem J."/>
            <person name="Labutti K."/>
            <person name="Salamov A."/>
            <person name="Andreopoulos B."/>
            <person name="Baker S."/>
            <person name="Barry K."/>
            <person name="Bills G."/>
            <person name="Bluhm B."/>
            <person name="Cannon C."/>
            <person name="Castanera R."/>
            <person name="Culley D."/>
            <person name="Daum C."/>
            <person name="Ezra D."/>
            <person name="Gonzalez J."/>
            <person name="Henrissat B."/>
            <person name="Kuo A."/>
            <person name="Liang C."/>
            <person name="Lipzen A."/>
            <person name="Lutzoni F."/>
            <person name="Magnuson J."/>
            <person name="Mondo S."/>
            <person name="Nolan M."/>
            <person name="Ohm R."/>
            <person name="Pangilinan J."/>
            <person name="Park H.-J."/>
            <person name="Ramirez L."/>
            <person name="Alfaro M."/>
            <person name="Sun H."/>
            <person name="Tritt A."/>
            <person name="Yoshinaga Y."/>
            <person name="Zwiers L.-H."/>
            <person name="Turgeon B."/>
            <person name="Goodwin S."/>
            <person name="Spatafora J."/>
            <person name="Crous P."/>
            <person name="Grigoriev I."/>
        </authorList>
    </citation>
    <scope>NUCLEOTIDE SEQUENCE</scope>
    <source>
        <strain evidence="3">CBS 279.74</strain>
    </source>
</reference>
<name>A0A6G1K341_9PLEO</name>
<dbReference type="InterPro" id="IPR038305">
    <property type="entry name" value="HeLo_sf"/>
</dbReference>
<feature type="compositionally biased region" description="Polar residues" evidence="1">
    <location>
        <begin position="371"/>
        <end position="391"/>
    </location>
</feature>
<feature type="domain" description="Prion-inhibition and propagation HeLo" evidence="2">
    <location>
        <begin position="16"/>
        <end position="250"/>
    </location>
</feature>
<feature type="non-terminal residue" evidence="3">
    <location>
        <position position="1"/>
    </location>
</feature>
<feature type="compositionally biased region" description="Basic and acidic residues" evidence="1">
    <location>
        <begin position="357"/>
        <end position="368"/>
    </location>
</feature>
<feature type="compositionally biased region" description="Low complexity" evidence="1">
    <location>
        <begin position="296"/>
        <end position="305"/>
    </location>
</feature>
<protein>
    <recommendedName>
        <fullName evidence="2">Prion-inhibition and propagation HeLo domain-containing protein</fullName>
    </recommendedName>
</protein>
<keyword evidence="4" id="KW-1185">Reference proteome</keyword>
<dbReference type="Proteomes" id="UP000799428">
    <property type="component" value="Unassembled WGS sequence"/>
</dbReference>
<organism evidence="3 4">
    <name type="scientific">Pleomassaria siparia CBS 279.74</name>
    <dbReference type="NCBI Taxonomy" id="1314801"/>
    <lineage>
        <taxon>Eukaryota</taxon>
        <taxon>Fungi</taxon>
        <taxon>Dikarya</taxon>
        <taxon>Ascomycota</taxon>
        <taxon>Pezizomycotina</taxon>
        <taxon>Dothideomycetes</taxon>
        <taxon>Pleosporomycetidae</taxon>
        <taxon>Pleosporales</taxon>
        <taxon>Pleomassariaceae</taxon>
        <taxon>Pleomassaria</taxon>
    </lineage>
</organism>
<proteinExistence type="predicted"/>
<feature type="compositionally biased region" description="Low complexity" evidence="1">
    <location>
        <begin position="410"/>
        <end position="421"/>
    </location>
</feature>
<dbReference type="OrthoDB" id="20872at2759"/>
<dbReference type="AlphaFoldDB" id="A0A6G1K341"/>
<dbReference type="EMBL" id="MU005774">
    <property type="protein sequence ID" value="KAF2707160.1"/>
    <property type="molecule type" value="Genomic_DNA"/>
</dbReference>
<sequence>TTPPALSKGQVLTNVFTLATQFSACVEAFNLIHPSKDSDRHQKVALAKLGLQQGRLLIFGDAVGIYSPPATIARRMIPSHPGATNPEPHLPINFGVRDPRLDEPAINKKVRAALEEISGRPLHMSREQLMDKYGLKSPKKFSSLEYPALDTNRLEGFREKFGLLQDLVRQTGVRAPMNRGMSMTMQRWTVKDVFKFNDFVRTVRIEVDGLIALMGLKERVDRGMRLDIKAFGWHPEFSGPIVRQDWDKLKLIQEACMQDYPEYVEVTQVALRYLSEELKGTNLANMRTRFPPPTASTPLTPTSPTRRISGEGAQTTEKEKMPGFMSRLKSWKGNTGKQQPLERDRSRSIAVPNEPEDPQRSLSEDLRKQSKQSTGSDTNGLTPTRSKSLSAVSADMAPFDLSTRLQGVSTRDTTPTNTTPTKDTKIHDTVDPLDIASTRETGIDNDVDPLDTTIDPLDTSNNLSLANTQNSLIDRHDMYKGIGRIETKDIREKSH</sequence>
<dbReference type="Pfam" id="PF14479">
    <property type="entry name" value="HeLo"/>
    <property type="match status" value="1"/>
</dbReference>
<evidence type="ECO:0000259" key="2">
    <source>
        <dbReference type="Pfam" id="PF14479"/>
    </source>
</evidence>
<feature type="non-terminal residue" evidence="3">
    <location>
        <position position="495"/>
    </location>
</feature>
<evidence type="ECO:0000313" key="4">
    <source>
        <dbReference type="Proteomes" id="UP000799428"/>
    </source>
</evidence>
<evidence type="ECO:0000256" key="1">
    <source>
        <dbReference type="SAM" id="MobiDB-lite"/>
    </source>
</evidence>
<accession>A0A6G1K341</accession>
<evidence type="ECO:0000313" key="3">
    <source>
        <dbReference type="EMBL" id="KAF2707160.1"/>
    </source>
</evidence>